<evidence type="ECO:0000313" key="1">
    <source>
        <dbReference type="EMBL" id="MEC6833355.1"/>
    </source>
</evidence>
<dbReference type="Proteomes" id="UP001306119">
    <property type="component" value="Unassembled WGS sequence"/>
</dbReference>
<sequence>MFSVRSIDHPLYPEWFKIANYKILADLTVEEFIDQLSYRLTLQNRIYHYNKGRFREDGWNCIVRGHIVVPKHMNNTFEQETTSTIVLTQTDLDLLLKTKEHFNNRLQEQKENATRLPPNSNPLTANYNQKENEIHWAKDKYQMPYGNQTENIALLVNLADSSNEDILKHIDYLLNKMRSELNIPEPIDIRLNKDGYQTLKKLLAYNVIPMLDLAFYFATYPENQTKPLCASASLLSNVIFEDQFDDQQVKRTIKPFIQNTVLNNDVIDHLLGNTKQDKELLTRKIFLL</sequence>
<gene>
    <name evidence="1" type="ORF">VXS06_16430</name>
</gene>
<comment type="caution">
    <text evidence="1">The sequence shown here is derived from an EMBL/GenBank/DDBJ whole genome shotgun (WGS) entry which is preliminary data.</text>
</comment>
<dbReference type="Pfam" id="PF19924">
    <property type="entry name" value="DUF6387"/>
    <property type="match status" value="1"/>
</dbReference>
<proteinExistence type="predicted"/>
<organism evidence="1 2">
    <name type="scientific">Photobacterium toruni</name>
    <dbReference type="NCBI Taxonomy" id="1935446"/>
    <lineage>
        <taxon>Bacteria</taxon>
        <taxon>Pseudomonadati</taxon>
        <taxon>Pseudomonadota</taxon>
        <taxon>Gammaproteobacteria</taxon>
        <taxon>Vibrionales</taxon>
        <taxon>Vibrionaceae</taxon>
        <taxon>Photobacterium</taxon>
    </lineage>
</organism>
<protein>
    <submittedName>
        <fullName evidence="1">DUF6387 family protein</fullName>
    </submittedName>
</protein>
<dbReference type="RefSeq" id="WP_327775468.1">
    <property type="nucleotide sequence ID" value="NZ_JAYXUG010000018.1"/>
</dbReference>
<keyword evidence="2" id="KW-1185">Reference proteome</keyword>
<dbReference type="EMBL" id="JAYXUG010000018">
    <property type="protein sequence ID" value="MEC6833355.1"/>
    <property type="molecule type" value="Genomic_DNA"/>
</dbReference>
<dbReference type="InterPro" id="IPR045664">
    <property type="entry name" value="DUF6387"/>
</dbReference>
<reference evidence="1 2" key="1">
    <citation type="submission" date="2024-01" db="EMBL/GenBank/DDBJ databases">
        <title>Active colonisers of the gastrointestinal tract of Atlantic salmon farmed in a warm water region.</title>
        <authorList>
            <person name="Bowman J.P."/>
        </authorList>
    </citation>
    <scope>NUCLEOTIDE SEQUENCE [LARGE SCALE GENOMIC DNA]</scope>
    <source>
        <strain evidence="1 2">S3MW1</strain>
    </source>
</reference>
<evidence type="ECO:0000313" key="2">
    <source>
        <dbReference type="Proteomes" id="UP001306119"/>
    </source>
</evidence>
<name>A0ABU6L9X8_9GAMM</name>
<accession>A0ABU6L9X8</accession>